<dbReference type="InterPro" id="IPR013830">
    <property type="entry name" value="SGNH_hydro"/>
</dbReference>
<comment type="caution">
    <text evidence="2">The sequence shown here is derived from an EMBL/GenBank/DDBJ whole genome shotgun (WGS) entry which is preliminary data.</text>
</comment>
<sequence>MNTYLPYVAVGDSLTVGVGIPLFHFGFVERYAVKTEKYFHGRVPLQKFARIGATTDQILHMMSLPNVSSHLEKAEIISITAGGNDLIQGARAFLVDKDEEKLKEVVKKAIVNIDKMIDVLEEYKRDARDDTYIIRVVNVYNPLPEIELADLGIRKFNQHLEGFTKKPYIEVVDVYSAFKGKEEEYLSLDGIHPNERGYEVMALAVYETGYGLLSKQQIHS</sequence>
<dbReference type="Gene3D" id="3.40.50.1110">
    <property type="entry name" value="SGNH hydrolase"/>
    <property type="match status" value="1"/>
</dbReference>
<gene>
    <name evidence="2" type="ORF">Q75_16955</name>
</gene>
<name>A0A147K3Z8_9BACI</name>
<dbReference type="PANTHER" id="PTHR30383:SF27">
    <property type="entry name" value="SPORE GERMINATION LIPASE LIPC"/>
    <property type="match status" value="1"/>
</dbReference>
<dbReference type="InterPro" id="IPR051532">
    <property type="entry name" value="Ester_Hydrolysis_Enzymes"/>
</dbReference>
<dbReference type="InterPro" id="IPR036514">
    <property type="entry name" value="SGNH_hydro_sf"/>
</dbReference>
<dbReference type="Proteomes" id="UP000074108">
    <property type="component" value="Unassembled WGS sequence"/>
</dbReference>
<evidence type="ECO:0000259" key="1">
    <source>
        <dbReference type="Pfam" id="PF13472"/>
    </source>
</evidence>
<dbReference type="STRING" id="1150625.Q75_16955"/>
<dbReference type="AlphaFoldDB" id="A0A147K3Z8"/>
<dbReference type="Pfam" id="PF13472">
    <property type="entry name" value="Lipase_GDSL_2"/>
    <property type="match status" value="1"/>
</dbReference>
<organism evidence="2 3">
    <name type="scientific">Bacillus coahuilensis p1.1.43</name>
    <dbReference type="NCBI Taxonomy" id="1150625"/>
    <lineage>
        <taxon>Bacteria</taxon>
        <taxon>Bacillati</taxon>
        <taxon>Bacillota</taxon>
        <taxon>Bacilli</taxon>
        <taxon>Bacillales</taxon>
        <taxon>Bacillaceae</taxon>
        <taxon>Bacillus</taxon>
    </lineage>
</organism>
<dbReference type="RefSeq" id="WP_059352083.1">
    <property type="nucleotide sequence ID" value="NZ_LDYG01000057.1"/>
</dbReference>
<protein>
    <recommendedName>
        <fullName evidence="1">SGNH hydrolase-type esterase domain-containing protein</fullName>
    </recommendedName>
</protein>
<feature type="domain" description="SGNH hydrolase-type esterase" evidence="1">
    <location>
        <begin position="9"/>
        <end position="200"/>
    </location>
</feature>
<evidence type="ECO:0000313" key="2">
    <source>
        <dbReference type="EMBL" id="KUP04004.1"/>
    </source>
</evidence>
<proteinExistence type="predicted"/>
<dbReference type="EMBL" id="LDYG01000057">
    <property type="protein sequence ID" value="KUP04004.1"/>
    <property type="molecule type" value="Genomic_DNA"/>
</dbReference>
<keyword evidence="3" id="KW-1185">Reference proteome</keyword>
<evidence type="ECO:0000313" key="3">
    <source>
        <dbReference type="Proteomes" id="UP000074108"/>
    </source>
</evidence>
<accession>A0A147K3Z8</accession>
<dbReference type="SUPFAM" id="SSF52266">
    <property type="entry name" value="SGNH hydrolase"/>
    <property type="match status" value="1"/>
</dbReference>
<reference evidence="2 3" key="1">
    <citation type="journal article" date="2016" name="Front. Microbiol.">
        <title>Microevolution Analysis of Bacillus coahuilensis Unveils Differences in Phosphorus Acquisition Strategies and Their Regulation.</title>
        <authorList>
            <person name="Gomez-Lunar Z."/>
            <person name="Hernandez-Gonzalez I."/>
            <person name="Rodriguez-Torres M.D."/>
            <person name="Souza V."/>
            <person name="Olmedo-Alvarez G."/>
        </authorList>
    </citation>
    <scope>NUCLEOTIDE SEQUENCE [LARGE SCALE GENOMIC DNA]</scope>
    <source>
        <strain evidence="3">p1.1.43</strain>
    </source>
</reference>
<dbReference type="GO" id="GO:0004622">
    <property type="term" value="F:phosphatidylcholine lysophospholipase activity"/>
    <property type="evidence" value="ECO:0007669"/>
    <property type="project" value="TreeGrafter"/>
</dbReference>
<dbReference type="PANTHER" id="PTHR30383">
    <property type="entry name" value="THIOESTERASE 1/PROTEASE 1/LYSOPHOSPHOLIPASE L1"/>
    <property type="match status" value="1"/>
</dbReference>
<dbReference type="PATRIC" id="fig|1150625.3.peg.3561"/>